<dbReference type="InterPro" id="IPR012910">
    <property type="entry name" value="Plug_dom"/>
</dbReference>
<dbReference type="InterPro" id="IPR023997">
    <property type="entry name" value="TonB-dep_OMP_SusC/RagA_CS"/>
</dbReference>
<evidence type="ECO:0000256" key="8">
    <source>
        <dbReference type="PROSITE-ProRule" id="PRU01360"/>
    </source>
</evidence>
<evidence type="ECO:0000259" key="10">
    <source>
        <dbReference type="Pfam" id="PF07715"/>
    </source>
</evidence>
<dbReference type="Pfam" id="PF13715">
    <property type="entry name" value="CarbopepD_reg_2"/>
    <property type="match status" value="1"/>
</dbReference>
<dbReference type="Gene3D" id="2.40.170.20">
    <property type="entry name" value="TonB-dependent receptor, beta-barrel domain"/>
    <property type="match status" value="1"/>
</dbReference>
<organism evidence="11">
    <name type="scientific">Roseihalotalea indica</name>
    <dbReference type="NCBI Taxonomy" id="2867963"/>
    <lineage>
        <taxon>Bacteria</taxon>
        <taxon>Pseudomonadati</taxon>
        <taxon>Bacteroidota</taxon>
        <taxon>Cytophagia</taxon>
        <taxon>Cytophagales</taxon>
        <taxon>Catalimonadaceae</taxon>
        <taxon>Roseihalotalea</taxon>
    </lineage>
</organism>
<keyword evidence="2 8" id="KW-0813">Transport</keyword>
<evidence type="ECO:0000256" key="7">
    <source>
        <dbReference type="ARBA" id="ARBA00023237"/>
    </source>
</evidence>
<name>A0AA49GP74_9BACT</name>
<keyword evidence="3 8" id="KW-1134">Transmembrane beta strand</keyword>
<evidence type="ECO:0000256" key="6">
    <source>
        <dbReference type="ARBA" id="ARBA00023136"/>
    </source>
</evidence>
<evidence type="ECO:0000256" key="4">
    <source>
        <dbReference type="ARBA" id="ARBA00022692"/>
    </source>
</evidence>
<sequence>MFKPTPGGSHRSVICWWIVCCFVTTATFAQNQTFTVSGTVTDQFEEPLIGATVRLENRTLGTITDINGEYSLQFSGEPGTYNVIFSFVGYASTTETVELSASESNVILNQILDTDLIGLSEVVVTGTSVATSKKQLGNAISTVSGQELAQTGAQSVDQALAGKISGALIQQNTGNPAGGISIRLRGVSTLAGSSDPLYIVDGVIVNNSSAELVDIGGASQNRLSDINPNDIERIEVIKGAAAAAIYGSRANNGVVQIFTKRGSQGKPRVTVSTSLRVNELRKKIGYNQAPFAFTEPTNLASNEIKEVTRYDYQDDIFRTGYGTDSYVSVSGGNADTRYFVSGSYFLNQGIVENSDYKRYSARARLDQSLSDWASLSFGANYSLSHSNDVPNGGIAAAYGALTGFSFSDNVTDPHPDPATGLYPNTNANANHLEVINEYEFANETNRFIGDMQLNLTPVEGLGIDYVLGVDTYSSTGTAFIPQPNTSNSYPNGFSRRSDRSFFQMNNDLTIRYQFDISEAIASTTVLGGTVQYEKIESIALESTDLPPFVKTASAGTANARGDFRGETVVQGAFLQQTFNIQEKLFLTGAIRVDASSLFSEEERTQFYPKVSGSYVVSEEDFFQNSSLGSVLSLLKFRSSYGEAGNLTGIGTYERFTNLSPVSIAGLTGLLPSSQRGTLGVRPERQKEFEAGTDIALFNNRLGFEFTYYTKQVEDLLLNRTLSPTTGFTNTRQNIGTLDNQGIELLVRGVPIQKEDLTWSVTGTFSRNRNEVNGIEEDFILLDGSFGQSAVLNGEPIGVFYTTYLARNADGSLLLNANGLPQQDRVDRDTNGQPTGTLAEKVIGDPNPSYIWSLINEVGYRNFSFRLQLDAIQGYDVFNFTNRLLSFYPFGGGELYEQELRGEVPKGYNAATFSAFDRHIEDGSFVKVRELSATYRVQPAFMGNASLQISLIGRNLISFDSYSGWDPETNAAGQSNTTRGFDFNEVPIPRTYSLGISATF</sequence>
<gene>
    <name evidence="11" type="ORF">K4G66_07160</name>
</gene>
<dbReference type="SUPFAM" id="SSF49464">
    <property type="entry name" value="Carboxypeptidase regulatory domain-like"/>
    <property type="match status" value="1"/>
</dbReference>
<reference evidence="11" key="2">
    <citation type="journal article" date="2024" name="Antonie Van Leeuwenhoek">
        <title>Roseihalotalea indica gen. nov., sp. nov., a halophilic Bacteroidetes from mesopelagic Southwest Indian Ocean with higher carbohydrate metabolic potential.</title>
        <authorList>
            <person name="Chen B."/>
            <person name="Zhang M."/>
            <person name="Lin D."/>
            <person name="Ye J."/>
            <person name="Tang K."/>
        </authorList>
    </citation>
    <scope>NUCLEOTIDE SEQUENCE</scope>
    <source>
        <strain evidence="11">TK19036</strain>
    </source>
</reference>
<dbReference type="InterPro" id="IPR036942">
    <property type="entry name" value="Beta-barrel_TonB_sf"/>
</dbReference>
<dbReference type="PROSITE" id="PS52016">
    <property type="entry name" value="TONB_DEPENDENT_REC_3"/>
    <property type="match status" value="1"/>
</dbReference>
<dbReference type="GO" id="GO:0015344">
    <property type="term" value="F:siderophore uptake transmembrane transporter activity"/>
    <property type="evidence" value="ECO:0007669"/>
    <property type="project" value="TreeGrafter"/>
</dbReference>
<dbReference type="GO" id="GO:0044718">
    <property type="term" value="P:siderophore transmembrane transport"/>
    <property type="evidence" value="ECO:0007669"/>
    <property type="project" value="TreeGrafter"/>
</dbReference>
<evidence type="ECO:0000256" key="1">
    <source>
        <dbReference type="ARBA" id="ARBA00004571"/>
    </source>
</evidence>
<dbReference type="InterPro" id="IPR023996">
    <property type="entry name" value="TonB-dep_OMP_SusC/RagA"/>
</dbReference>
<comment type="subcellular location">
    <subcellularLocation>
        <location evidence="1 8">Cell outer membrane</location>
        <topology evidence="1 8">Multi-pass membrane protein</topology>
    </subcellularLocation>
</comment>
<accession>A0AA49GP74</accession>
<evidence type="ECO:0000256" key="5">
    <source>
        <dbReference type="ARBA" id="ARBA00022729"/>
    </source>
</evidence>
<reference evidence="11" key="1">
    <citation type="journal article" date="2023" name="Comput. Struct. Biotechnol. J.">
        <title>Discovery of a novel marine Bacteroidetes with a rich repertoire of carbohydrate-active enzymes.</title>
        <authorList>
            <person name="Chen B."/>
            <person name="Liu G."/>
            <person name="Chen Q."/>
            <person name="Wang H."/>
            <person name="Liu L."/>
            <person name="Tang K."/>
        </authorList>
    </citation>
    <scope>NUCLEOTIDE SEQUENCE</scope>
    <source>
        <strain evidence="11">TK19036</strain>
    </source>
</reference>
<dbReference type="SUPFAM" id="SSF56935">
    <property type="entry name" value="Porins"/>
    <property type="match status" value="1"/>
</dbReference>
<feature type="signal peptide" evidence="9">
    <location>
        <begin position="1"/>
        <end position="31"/>
    </location>
</feature>
<evidence type="ECO:0000256" key="9">
    <source>
        <dbReference type="SAM" id="SignalP"/>
    </source>
</evidence>
<dbReference type="PANTHER" id="PTHR30069">
    <property type="entry name" value="TONB-DEPENDENT OUTER MEMBRANE RECEPTOR"/>
    <property type="match status" value="1"/>
</dbReference>
<dbReference type="Pfam" id="PF07715">
    <property type="entry name" value="Plug"/>
    <property type="match status" value="1"/>
</dbReference>
<dbReference type="AlphaFoldDB" id="A0AA49GP74"/>
<dbReference type="InterPro" id="IPR039426">
    <property type="entry name" value="TonB-dep_rcpt-like"/>
</dbReference>
<dbReference type="GO" id="GO:0009279">
    <property type="term" value="C:cell outer membrane"/>
    <property type="evidence" value="ECO:0007669"/>
    <property type="project" value="UniProtKB-SubCell"/>
</dbReference>
<keyword evidence="6 8" id="KW-0472">Membrane</keyword>
<feature type="chain" id="PRO_5041368637" evidence="9">
    <location>
        <begin position="32"/>
        <end position="999"/>
    </location>
</feature>
<dbReference type="Gene3D" id="2.170.130.10">
    <property type="entry name" value="TonB-dependent receptor, plug domain"/>
    <property type="match status" value="1"/>
</dbReference>
<proteinExistence type="inferred from homology"/>
<dbReference type="NCBIfam" id="TIGR04057">
    <property type="entry name" value="SusC_RagA_signa"/>
    <property type="match status" value="1"/>
</dbReference>
<evidence type="ECO:0000256" key="3">
    <source>
        <dbReference type="ARBA" id="ARBA00022452"/>
    </source>
</evidence>
<dbReference type="NCBIfam" id="TIGR04056">
    <property type="entry name" value="OMP_RagA_SusC"/>
    <property type="match status" value="1"/>
</dbReference>
<feature type="domain" description="TonB-dependent receptor plug" evidence="10">
    <location>
        <begin position="133"/>
        <end position="254"/>
    </location>
</feature>
<comment type="similarity">
    <text evidence="8">Belongs to the TonB-dependent receptor family.</text>
</comment>
<keyword evidence="7 8" id="KW-0998">Cell outer membrane</keyword>
<evidence type="ECO:0000256" key="2">
    <source>
        <dbReference type="ARBA" id="ARBA00022448"/>
    </source>
</evidence>
<dbReference type="PANTHER" id="PTHR30069:SF29">
    <property type="entry name" value="HEMOGLOBIN AND HEMOGLOBIN-HAPTOGLOBIN-BINDING PROTEIN 1-RELATED"/>
    <property type="match status" value="1"/>
</dbReference>
<keyword evidence="4 8" id="KW-0812">Transmembrane</keyword>
<dbReference type="InterPro" id="IPR008969">
    <property type="entry name" value="CarboxyPept-like_regulatory"/>
</dbReference>
<protein>
    <submittedName>
        <fullName evidence="11">SusC/RagA family TonB-linked outer membrane protein</fullName>
    </submittedName>
</protein>
<keyword evidence="5 9" id="KW-0732">Signal</keyword>
<dbReference type="EMBL" id="CP120682">
    <property type="protein sequence ID" value="WKN38480.1"/>
    <property type="molecule type" value="Genomic_DNA"/>
</dbReference>
<dbReference type="Gene3D" id="2.60.40.1120">
    <property type="entry name" value="Carboxypeptidase-like, regulatory domain"/>
    <property type="match status" value="1"/>
</dbReference>
<dbReference type="InterPro" id="IPR037066">
    <property type="entry name" value="Plug_dom_sf"/>
</dbReference>
<evidence type="ECO:0000313" key="11">
    <source>
        <dbReference type="EMBL" id="WKN38480.1"/>
    </source>
</evidence>